<evidence type="ECO:0000259" key="11">
    <source>
        <dbReference type="Pfam" id="PF00456"/>
    </source>
</evidence>
<evidence type="ECO:0000256" key="2">
    <source>
        <dbReference type="ARBA" id="ARBA00003157"/>
    </source>
</evidence>
<dbReference type="InterPro" id="IPR029061">
    <property type="entry name" value="THDP-binding"/>
</dbReference>
<dbReference type="InterPro" id="IPR009014">
    <property type="entry name" value="Transketo_C/PFOR_II"/>
</dbReference>
<reference evidence="14 15" key="1">
    <citation type="submission" date="2017-04" db="EMBL/GenBank/DDBJ databases">
        <title>Unexpected and diverse lifestyles within the genus Limnohabitans.</title>
        <authorList>
            <person name="Kasalicky V."/>
            <person name="Mehrshad M."/>
            <person name="Andrei S.-A."/>
            <person name="Salcher M."/>
            <person name="Kratochvilova H."/>
            <person name="Simek K."/>
            <person name="Ghai R."/>
        </authorList>
    </citation>
    <scope>NUCLEOTIDE SEQUENCE [LARGE SCALE GENOMIC DNA]</scope>
    <source>
        <strain evidence="14 15">MWH-C5</strain>
    </source>
</reference>
<keyword evidence="10" id="KW-0479">Metal-binding</keyword>
<dbReference type="RefSeq" id="WP_108358534.1">
    <property type="nucleotide sequence ID" value="NZ_NESP01000001.1"/>
</dbReference>
<comment type="caution">
    <text evidence="14">The sequence shown here is derived from an EMBL/GenBank/DDBJ whole genome shotgun (WGS) entry which is preliminary data.</text>
</comment>
<dbReference type="AlphaFoldDB" id="A0A315EY46"/>
<dbReference type="Pfam" id="PF17831">
    <property type="entry name" value="PDH_E1_M"/>
    <property type="match status" value="1"/>
</dbReference>
<dbReference type="InterPro" id="IPR055152">
    <property type="entry name" value="Transketolase-like_C_2"/>
</dbReference>
<feature type="domain" description="Transketolase N-terminal" evidence="11">
    <location>
        <begin position="368"/>
        <end position="432"/>
    </location>
</feature>
<dbReference type="CDD" id="cd02017">
    <property type="entry name" value="TPP_E1_EcPDC_like"/>
    <property type="match status" value="1"/>
</dbReference>
<evidence type="ECO:0000259" key="13">
    <source>
        <dbReference type="Pfam" id="PF22613"/>
    </source>
</evidence>
<gene>
    <name evidence="14" type="ORF">B9Z44_13430</name>
</gene>
<dbReference type="FunFam" id="3.40.50.970:FF:000011">
    <property type="entry name" value="Pyruvate dehydrogenase E1 component"/>
    <property type="match status" value="1"/>
</dbReference>
<comment type="cofactor">
    <cofactor evidence="1 9">
        <name>thiamine diphosphate</name>
        <dbReference type="ChEBI" id="CHEBI:58937"/>
    </cofactor>
</comment>
<keyword evidence="5 9" id="KW-0560">Oxidoreductase</keyword>
<evidence type="ECO:0000256" key="3">
    <source>
        <dbReference type="ARBA" id="ARBA00012281"/>
    </source>
</evidence>
<dbReference type="Pfam" id="PF00456">
    <property type="entry name" value="Transketolase_N"/>
    <property type="match status" value="2"/>
</dbReference>
<evidence type="ECO:0000256" key="9">
    <source>
        <dbReference type="PIRNR" id="PIRNR000156"/>
    </source>
</evidence>
<evidence type="ECO:0000256" key="8">
    <source>
        <dbReference type="ARBA" id="ARBA00051231"/>
    </source>
</evidence>
<dbReference type="PIRSF" id="PIRSF000156">
    <property type="entry name" value="Pyruvate_dh_E1"/>
    <property type="match status" value="1"/>
</dbReference>
<dbReference type="EMBL" id="NESP01000001">
    <property type="protein sequence ID" value="PUE60884.1"/>
    <property type="molecule type" value="Genomic_DNA"/>
</dbReference>
<sequence length="899" mass="100804">MSAQPNDPRNDVDSQETREWMDALSAVINAEGPERAHFLLEQLLEHARESSIDMPFSANTGYVNTIEPDKEAHCPGNIEIEERLRAYMRWNAMAMVVKANRHNPEDGGDLGGHIGSFASLAHMFGAGFNHFWHAENENHGGDCLYIQGHVSPGVYARAYLEGRLTEEQLLNFRQEVDGKGLSSYPHPKLMPEFWQFPTVSMGLGPLMAIYQARFLKYLHARGIANTENRKVWVFCGDGEMDEVESLGAIGLAAREKLDNLIFVVNCNLQRLDGPVRGNGKIVQELEGEFRGSGWNVIKLLWGSEWDKLLARDKDGALRKIMMDTLDGDYQAFKANDGAYVRKHFFGRDPRTLEMVSHMSDDEIWALKRGGHDPQKVYAAYHQAVNTKDQPTVLLIKTVKGFGMGKAGEGKNNVHQTKKLTDEDIKYMRDRFNIPVPDSELANVPFYKPADDTPEMQYLHERRKALGGYLPHRRTKAEETFTVPSLDIFKSVMEPTAEGREISTTQAYVRFLTQLLRDQALGPRVVPILVDEARTFGMEGLFRQIGIYNPAGQNYTPVDKDQVMYYKEDKAGQILQEGINEAGGMSSWIAAATSYSTSNRIMVPFYVYYSMFGFQRIGDLAWAAGDMQARGFLLGGTSGRTTLNGEGLQHEDGHSHIMANTIPNCVSYDPTFAHEVGVILHHGLKRMVEKQDNVFYYITLLNENYAMPGLKAGTEEQIIKGMYLLQQGEGKKTAPRVNLLGSGTILRESMAARDLLAADWGIAANVWSCPSFNELTRDGQDAERYNLLHPTETPKVPFVAAQLDPYVGPVVASTDYMKAYAEQIRPFIPKGRTYKVLGTDGFGRSDFRSKLREHFEVNRHYIVVAALKALSEEGTVPVAQVAEAIKKYGIKVDKINPLYA</sequence>
<comment type="function">
    <text evidence="2 9">Component of the pyruvate dehydrogenase (PDH) complex, that catalyzes the overall conversion of pyruvate to acetyl-CoA and CO(2).</text>
</comment>
<dbReference type="GO" id="GO:0046872">
    <property type="term" value="F:metal ion binding"/>
    <property type="evidence" value="ECO:0007669"/>
    <property type="project" value="UniProtKB-KW"/>
</dbReference>
<feature type="domain" description="Transketolase-like C-terminal" evidence="13">
    <location>
        <begin position="720"/>
        <end position="856"/>
    </location>
</feature>
<dbReference type="EC" id="1.2.4.1" evidence="3 9"/>
<evidence type="ECO:0000256" key="7">
    <source>
        <dbReference type="ARBA" id="ARBA00023317"/>
    </source>
</evidence>
<keyword evidence="6 9" id="KW-0786">Thiamine pyrophosphate</keyword>
<dbReference type="GO" id="GO:0004739">
    <property type="term" value="F:pyruvate dehydrogenase (acetyl-transferring) activity"/>
    <property type="evidence" value="ECO:0007669"/>
    <property type="project" value="UniProtKB-EC"/>
</dbReference>
<dbReference type="Proteomes" id="UP000251341">
    <property type="component" value="Unassembled WGS sequence"/>
</dbReference>
<evidence type="ECO:0000313" key="14">
    <source>
        <dbReference type="EMBL" id="PUE60884.1"/>
    </source>
</evidence>
<dbReference type="InterPro" id="IPR041621">
    <property type="entry name" value="PDH_E1_M"/>
</dbReference>
<feature type="binding site" evidence="10">
    <location>
        <position position="269"/>
    </location>
    <ligand>
        <name>Mg(2+)</name>
        <dbReference type="ChEBI" id="CHEBI:18420"/>
    </ligand>
</feature>
<feature type="domain" description="Pyruvate dehydrogenase E1 component middle" evidence="12">
    <location>
        <begin position="495"/>
        <end position="707"/>
    </location>
</feature>
<keyword evidence="15" id="KW-1185">Reference proteome</keyword>
<protein>
    <recommendedName>
        <fullName evidence="4 9">Pyruvate dehydrogenase E1 component</fullName>
        <ecNumber evidence="3 9">1.2.4.1</ecNumber>
    </recommendedName>
</protein>
<accession>A0A315EY46</accession>
<dbReference type="NCBIfam" id="TIGR00759">
    <property type="entry name" value="aceE"/>
    <property type="match status" value="1"/>
</dbReference>
<dbReference type="Gene3D" id="3.40.50.920">
    <property type="match status" value="1"/>
</dbReference>
<dbReference type="InterPro" id="IPR004660">
    <property type="entry name" value="PDH_E1"/>
</dbReference>
<dbReference type="PANTHER" id="PTHR43825">
    <property type="entry name" value="PYRUVATE DEHYDROGENASE E1 COMPONENT"/>
    <property type="match status" value="1"/>
</dbReference>
<keyword evidence="10" id="KW-0460">Magnesium</keyword>
<dbReference type="Pfam" id="PF22613">
    <property type="entry name" value="Transketolase_C_1"/>
    <property type="match status" value="1"/>
</dbReference>
<dbReference type="InterPro" id="IPR005474">
    <property type="entry name" value="Transketolase_N"/>
</dbReference>
<feature type="binding site" evidence="10">
    <location>
        <position position="267"/>
    </location>
    <ligand>
        <name>Mg(2+)</name>
        <dbReference type="ChEBI" id="CHEBI:18420"/>
    </ligand>
</feature>
<keyword evidence="7 9" id="KW-0670">Pyruvate</keyword>
<organism evidence="14 15">
    <name type="scientific">Limnohabitans curvus</name>
    <dbReference type="NCBI Taxonomy" id="323423"/>
    <lineage>
        <taxon>Bacteria</taxon>
        <taxon>Pseudomonadati</taxon>
        <taxon>Pseudomonadota</taxon>
        <taxon>Betaproteobacteria</taxon>
        <taxon>Burkholderiales</taxon>
        <taxon>Comamonadaceae</taxon>
        <taxon>Limnohabitans</taxon>
    </lineage>
</organism>
<feature type="domain" description="Transketolase N-terminal" evidence="11">
    <location>
        <begin position="112"/>
        <end position="299"/>
    </location>
</feature>
<comment type="catalytic activity">
    <reaction evidence="8 9">
        <text>N(6)-[(R)-lipoyl]-L-lysyl-[protein] + pyruvate + H(+) = N(6)-[(R)-S(8)-acetyldihydrolipoyl]-L-lysyl-[protein] + CO2</text>
        <dbReference type="Rhea" id="RHEA:19189"/>
        <dbReference type="Rhea" id="RHEA-COMP:10474"/>
        <dbReference type="Rhea" id="RHEA-COMP:10478"/>
        <dbReference type="ChEBI" id="CHEBI:15361"/>
        <dbReference type="ChEBI" id="CHEBI:15378"/>
        <dbReference type="ChEBI" id="CHEBI:16526"/>
        <dbReference type="ChEBI" id="CHEBI:83099"/>
        <dbReference type="ChEBI" id="CHEBI:83111"/>
        <dbReference type="EC" id="1.2.4.1"/>
    </reaction>
</comment>
<dbReference type="SUPFAM" id="SSF52922">
    <property type="entry name" value="TK C-terminal domain-like"/>
    <property type="match status" value="1"/>
</dbReference>
<proteinExistence type="predicted"/>
<evidence type="ECO:0000256" key="4">
    <source>
        <dbReference type="ARBA" id="ARBA00017172"/>
    </source>
</evidence>
<evidence type="ECO:0000313" key="15">
    <source>
        <dbReference type="Proteomes" id="UP000251341"/>
    </source>
</evidence>
<dbReference type="InterPro" id="IPR051157">
    <property type="entry name" value="PDH/Transketolase"/>
</dbReference>
<feature type="binding site" evidence="10">
    <location>
        <position position="237"/>
    </location>
    <ligand>
        <name>Mg(2+)</name>
        <dbReference type="ChEBI" id="CHEBI:18420"/>
    </ligand>
</feature>
<comment type="cofactor">
    <cofactor evidence="10">
        <name>Mg(2+)</name>
        <dbReference type="ChEBI" id="CHEBI:18420"/>
    </cofactor>
</comment>
<evidence type="ECO:0000256" key="6">
    <source>
        <dbReference type="ARBA" id="ARBA00023052"/>
    </source>
</evidence>
<name>A0A315EY46_9BURK</name>
<dbReference type="InterPro" id="IPR035807">
    <property type="entry name" value="PDC_E1_N"/>
</dbReference>
<evidence type="ECO:0000256" key="5">
    <source>
        <dbReference type="ARBA" id="ARBA00023002"/>
    </source>
</evidence>
<evidence type="ECO:0000259" key="12">
    <source>
        <dbReference type="Pfam" id="PF17831"/>
    </source>
</evidence>
<dbReference type="SUPFAM" id="SSF52518">
    <property type="entry name" value="Thiamin diphosphate-binding fold (THDP-binding)"/>
    <property type="match status" value="2"/>
</dbReference>
<evidence type="ECO:0000256" key="10">
    <source>
        <dbReference type="PIRSR" id="PIRSR000156-1"/>
    </source>
</evidence>
<dbReference type="PANTHER" id="PTHR43825:SF3">
    <property type="entry name" value="PYRUVATE DEHYDROGENASE E1 COMPONENT"/>
    <property type="match status" value="1"/>
</dbReference>
<dbReference type="Gene3D" id="3.40.50.970">
    <property type="match status" value="2"/>
</dbReference>
<evidence type="ECO:0000256" key="1">
    <source>
        <dbReference type="ARBA" id="ARBA00001964"/>
    </source>
</evidence>